<accession>A0A4V4HCG0</accession>
<dbReference type="EMBL" id="ML179692">
    <property type="protein sequence ID" value="THU83015.1"/>
    <property type="molecule type" value="Genomic_DNA"/>
</dbReference>
<dbReference type="OrthoDB" id="2685413at2759"/>
<proteinExistence type="predicted"/>
<evidence type="ECO:0000313" key="1">
    <source>
        <dbReference type="EMBL" id="THU83015.1"/>
    </source>
</evidence>
<keyword evidence="2" id="KW-1185">Reference proteome</keyword>
<sequence length="144" mass="15444">MTVDTGMGRWAFEQGFTVKSIYPPSTAKYLVHFSCEVNSASSLTTSVGSSPPIILFPLQRHPLAQNRAHLQTLAIEDPSGAFPTTTSNFSDKSPLGSSQLVSDVLQHGRQLESFNLTVLIDCPTVALLPIASNLTAIPAIHLIP</sequence>
<protein>
    <submittedName>
        <fullName evidence="1">Uncharacterized protein</fullName>
    </submittedName>
</protein>
<organism evidence="1 2">
    <name type="scientific">Dendrothele bispora (strain CBS 962.96)</name>
    <dbReference type="NCBI Taxonomy" id="1314807"/>
    <lineage>
        <taxon>Eukaryota</taxon>
        <taxon>Fungi</taxon>
        <taxon>Dikarya</taxon>
        <taxon>Basidiomycota</taxon>
        <taxon>Agaricomycotina</taxon>
        <taxon>Agaricomycetes</taxon>
        <taxon>Agaricomycetidae</taxon>
        <taxon>Agaricales</taxon>
        <taxon>Agaricales incertae sedis</taxon>
        <taxon>Dendrothele</taxon>
    </lineage>
</organism>
<reference evidence="1 2" key="1">
    <citation type="journal article" date="2019" name="Nat. Ecol. Evol.">
        <title>Megaphylogeny resolves global patterns of mushroom evolution.</title>
        <authorList>
            <person name="Varga T."/>
            <person name="Krizsan K."/>
            <person name="Foldi C."/>
            <person name="Dima B."/>
            <person name="Sanchez-Garcia M."/>
            <person name="Sanchez-Ramirez S."/>
            <person name="Szollosi G.J."/>
            <person name="Szarkandi J.G."/>
            <person name="Papp V."/>
            <person name="Albert L."/>
            <person name="Andreopoulos W."/>
            <person name="Angelini C."/>
            <person name="Antonin V."/>
            <person name="Barry K.W."/>
            <person name="Bougher N.L."/>
            <person name="Buchanan P."/>
            <person name="Buyck B."/>
            <person name="Bense V."/>
            <person name="Catcheside P."/>
            <person name="Chovatia M."/>
            <person name="Cooper J."/>
            <person name="Damon W."/>
            <person name="Desjardin D."/>
            <person name="Finy P."/>
            <person name="Geml J."/>
            <person name="Haridas S."/>
            <person name="Hughes K."/>
            <person name="Justo A."/>
            <person name="Karasinski D."/>
            <person name="Kautmanova I."/>
            <person name="Kiss B."/>
            <person name="Kocsube S."/>
            <person name="Kotiranta H."/>
            <person name="LaButti K.M."/>
            <person name="Lechner B.E."/>
            <person name="Liimatainen K."/>
            <person name="Lipzen A."/>
            <person name="Lukacs Z."/>
            <person name="Mihaltcheva S."/>
            <person name="Morgado L.N."/>
            <person name="Niskanen T."/>
            <person name="Noordeloos M.E."/>
            <person name="Ohm R.A."/>
            <person name="Ortiz-Santana B."/>
            <person name="Ovrebo C."/>
            <person name="Racz N."/>
            <person name="Riley R."/>
            <person name="Savchenko A."/>
            <person name="Shiryaev A."/>
            <person name="Soop K."/>
            <person name="Spirin V."/>
            <person name="Szebenyi C."/>
            <person name="Tomsovsky M."/>
            <person name="Tulloss R.E."/>
            <person name="Uehling J."/>
            <person name="Grigoriev I.V."/>
            <person name="Vagvolgyi C."/>
            <person name="Papp T."/>
            <person name="Martin F.M."/>
            <person name="Miettinen O."/>
            <person name="Hibbett D.S."/>
            <person name="Nagy L.G."/>
        </authorList>
    </citation>
    <scope>NUCLEOTIDE SEQUENCE [LARGE SCALE GENOMIC DNA]</scope>
    <source>
        <strain evidence="1 2">CBS 962.96</strain>
    </source>
</reference>
<dbReference type="AlphaFoldDB" id="A0A4V4HCG0"/>
<dbReference type="Proteomes" id="UP000297245">
    <property type="component" value="Unassembled WGS sequence"/>
</dbReference>
<gene>
    <name evidence="1" type="ORF">K435DRAFT_871735</name>
</gene>
<evidence type="ECO:0000313" key="2">
    <source>
        <dbReference type="Proteomes" id="UP000297245"/>
    </source>
</evidence>
<name>A0A4V4HCG0_DENBC</name>